<feature type="compositionally biased region" description="Low complexity" evidence="1">
    <location>
        <begin position="438"/>
        <end position="448"/>
    </location>
</feature>
<proteinExistence type="predicted"/>
<feature type="compositionally biased region" description="Low complexity" evidence="1">
    <location>
        <begin position="401"/>
        <end position="429"/>
    </location>
</feature>
<dbReference type="EMBL" id="GL832992">
    <property type="protein sequence ID" value="EGD80386.1"/>
    <property type="molecule type" value="Genomic_DNA"/>
</dbReference>
<accession>F2URY1</accession>
<feature type="transmembrane region" description="Helical" evidence="2">
    <location>
        <begin position="48"/>
        <end position="68"/>
    </location>
</feature>
<name>F2URY1_SALR5</name>
<keyword evidence="2" id="KW-1133">Transmembrane helix</keyword>
<gene>
    <name evidence="3" type="ORF">PTSG_13080</name>
</gene>
<feature type="region of interest" description="Disordered" evidence="1">
    <location>
        <begin position="1"/>
        <end position="31"/>
    </location>
</feature>
<evidence type="ECO:0000256" key="1">
    <source>
        <dbReference type="SAM" id="MobiDB-lite"/>
    </source>
</evidence>
<evidence type="ECO:0000313" key="3">
    <source>
        <dbReference type="EMBL" id="EGD80386.1"/>
    </source>
</evidence>
<dbReference type="RefSeq" id="XP_004988176.1">
    <property type="nucleotide sequence ID" value="XM_004988119.1"/>
</dbReference>
<protein>
    <submittedName>
        <fullName evidence="3">Uncharacterized protein</fullName>
    </submittedName>
</protein>
<feature type="region of interest" description="Disordered" evidence="1">
    <location>
        <begin position="387"/>
        <end position="451"/>
    </location>
</feature>
<keyword evidence="2" id="KW-0812">Transmembrane</keyword>
<feature type="compositionally biased region" description="Acidic residues" evidence="1">
    <location>
        <begin position="287"/>
        <end position="298"/>
    </location>
</feature>
<feature type="region of interest" description="Disordered" evidence="1">
    <location>
        <begin position="262"/>
        <end position="304"/>
    </location>
</feature>
<reference evidence="3" key="1">
    <citation type="submission" date="2009-08" db="EMBL/GenBank/DDBJ databases">
        <title>Annotation of Salpingoeca rosetta.</title>
        <authorList>
            <consortium name="The Broad Institute Genome Sequencing Platform"/>
            <person name="Russ C."/>
            <person name="Cuomo C."/>
            <person name="Burger G."/>
            <person name="Gray M.W."/>
            <person name="Holland P.W.H."/>
            <person name="King N."/>
            <person name="Lang F.B.F."/>
            <person name="Roger A.J."/>
            <person name="Ruiz-Trillo I."/>
            <person name="Young S.K."/>
            <person name="Zeng Q."/>
            <person name="Gargeya S."/>
            <person name="Alvarado L."/>
            <person name="Berlin A."/>
            <person name="Chapman S.B."/>
            <person name="Chen Z."/>
            <person name="Freedman E."/>
            <person name="Gellesch M."/>
            <person name="Goldberg J."/>
            <person name="Griggs A."/>
            <person name="Gujja S."/>
            <person name="Heilman E."/>
            <person name="Heiman D."/>
            <person name="Howarth C."/>
            <person name="Mehta T."/>
            <person name="Neiman D."/>
            <person name="Pearson M."/>
            <person name="Roberts A."/>
            <person name="Saif S."/>
            <person name="Shea T."/>
            <person name="Shenoy N."/>
            <person name="Sisk P."/>
            <person name="Stolte C."/>
            <person name="Sykes S."/>
            <person name="White J."/>
            <person name="Yandava C."/>
            <person name="Haas B."/>
            <person name="Nusbaum C."/>
            <person name="Birren B."/>
        </authorList>
    </citation>
    <scope>NUCLEOTIDE SEQUENCE [LARGE SCALE GENOMIC DNA]</scope>
    <source>
        <strain evidence="3">ATCC 50818</strain>
    </source>
</reference>
<dbReference type="Proteomes" id="UP000007799">
    <property type="component" value="Unassembled WGS sequence"/>
</dbReference>
<dbReference type="KEGG" id="sre:PTSG_13080"/>
<keyword evidence="4" id="KW-1185">Reference proteome</keyword>
<dbReference type="AlphaFoldDB" id="F2URY1"/>
<dbReference type="InParanoid" id="F2URY1"/>
<sequence>MPQFERTFGHRRPSTTHCPSSHPPAPTPTIHPSLPTAMNLLTVPAAKLLLVPVLVLLVLATPTSVVHASHDMCMSDALRMVTTVPWEDSSSEGNARWESHDVWSVGRAPCSCEEAIIERPIDINDSIQARMTQLTLMPDQTLTLNRGGEIVITNQAPDEPCPVIEQFDVSDFTATVFEATWQPSNDGGKLRVHVDGDDEEYDVAGTTWTGTIPLDNTANTTFTLEVASGTGADRVVARKSVTVPRAAPVIWAAPTSGEWSTGANWIGARPPCSDQHARAALNGNNNDNDDDDGGDGGDDSSGAYDITVTQDTTVRSFTWEPNSALVLTADATFTLAYDAEVDDGAECTDPGLATTTIASTTTTTTTVFTTTTTTTTTPTVFTTTTTTTTVPTTGTGGTGGVSTITPGSTTSNTFPTTSSNGGATTTTPRGGRRPPPVTTSTSTSDPVTIGKQESSASIAPVAGAAGGGVVVIIAIILIIVFVRRKRRRLVVGDYAQLDMTALDMKDAPFSSYFGPVKLAHHDGNQLWCFTLRQGASTLLRECMEKNIRLLQSLQRELLPASMLG</sequence>
<evidence type="ECO:0000313" key="4">
    <source>
        <dbReference type="Proteomes" id="UP000007799"/>
    </source>
</evidence>
<organism evidence="4">
    <name type="scientific">Salpingoeca rosetta (strain ATCC 50818 / BSB-021)</name>
    <dbReference type="NCBI Taxonomy" id="946362"/>
    <lineage>
        <taxon>Eukaryota</taxon>
        <taxon>Choanoflagellata</taxon>
        <taxon>Craspedida</taxon>
        <taxon>Salpingoecidae</taxon>
        <taxon>Salpingoeca</taxon>
    </lineage>
</organism>
<keyword evidence="2" id="KW-0472">Membrane</keyword>
<evidence type="ECO:0000256" key="2">
    <source>
        <dbReference type="SAM" id="Phobius"/>
    </source>
</evidence>
<dbReference type="GeneID" id="16068702"/>
<feature type="transmembrane region" description="Helical" evidence="2">
    <location>
        <begin position="461"/>
        <end position="482"/>
    </location>
</feature>